<accession>A0A1Y2GC91</accession>
<sequence length="113" mass="13019">MLNHFGRILSDLSTHTLWYLALAVIWAPKNRLDVTRSASGIQKRGYSIITNTFMFIAFTLLLWFDKSRAIYATSIWKTPYLTRLLDPQTRRTAYVAPFLGAGKCCTKEQQIMI</sequence>
<evidence type="ECO:0000313" key="2">
    <source>
        <dbReference type="EMBL" id="ORZ06813.1"/>
    </source>
</evidence>
<dbReference type="AlphaFoldDB" id="A0A1Y2GC91"/>
<keyword evidence="1" id="KW-0472">Membrane</keyword>
<dbReference type="Proteomes" id="UP000193648">
    <property type="component" value="Unassembled WGS sequence"/>
</dbReference>
<protein>
    <submittedName>
        <fullName evidence="2">Uncharacterized protein</fullName>
    </submittedName>
</protein>
<dbReference type="GeneID" id="33568667"/>
<organism evidence="2 3">
    <name type="scientific">Lobosporangium transversale</name>
    <dbReference type="NCBI Taxonomy" id="64571"/>
    <lineage>
        <taxon>Eukaryota</taxon>
        <taxon>Fungi</taxon>
        <taxon>Fungi incertae sedis</taxon>
        <taxon>Mucoromycota</taxon>
        <taxon>Mortierellomycotina</taxon>
        <taxon>Mortierellomycetes</taxon>
        <taxon>Mortierellales</taxon>
        <taxon>Mortierellaceae</taxon>
        <taxon>Lobosporangium</taxon>
    </lineage>
</organism>
<feature type="transmembrane region" description="Helical" evidence="1">
    <location>
        <begin position="12"/>
        <end position="28"/>
    </location>
</feature>
<comment type="caution">
    <text evidence="2">The sequence shown here is derived from an EMBL/GenBank/DDBJ whole genome shotgun (WGS) entry which is preliminary data.</text>
</comment>
<evidence type="ECO:0000313" key="3">
    <source>
        <dbReference type="Proteomes" id="UP000193648"/>
    </source>
</evidence>
<reference evidence="2 3" key="1">
    <citation type="submission" date="2016-07" db="EMBL/GenBank/DDBJ databases">
        <title>Pervasive Adenine N6-methylation of Active Genes in Fungi.</title>
        <authorList>
            <consortium name="DOE Joint Genome Institute"/>
            <person name="Mondo S.J."/>
            <person name="Dannebaum R.O."/>
            <person name="Kuo R.C."/>
            <person name="Labutti K."/>
            <person name="Haridas S."/>
            <person name="Kuo A."/>
            <person name="Salamov A."/>
            <person name="Ahrendt S.R."/>
            <person name="Lipzen A."/>
            <person name="Sullivan W."/>
            <person name="Andreopoulos W.B."/>
            <person name="Clum A."/>
            <person name="Lindquist E."/>
            <person name="Daum C."/>
            <person name="Ramamoorthy G.K."/>
            <person name="Gryganskyi A."/>
            <person name="Culley D."/>
            <person name="Magnuson J.K."/>
            <person name="James T.Y."/>
            <person name="O'Malley M.A."/>
            <person name="Stajich J.E."/>
            <person name="Spatafora J.W."/>
            <person name="Visel A."/>
            <person name="Grigoriev I.V."/>
        </authorList>
    </citation>
    <scope>NUCLEOTIDE SEQUENCE [LARGE SCALE GENOMIC DNA]</scope>
    <source>
        <strain evidence="2 3">NRRL 3116</strain>
    </source>
</reference>
<dbReference type="InParanoid" id="A0A1Y2GC91"/>
<name>A0A1Y2GC91_9FUNG</name>
<keyword evidence="1" id="KW-1133">Transmembrane helix</keyword>
<dbReference type="RefSeq" id="XP_021877734.1">
    <property type="nucleotide sequence ID" value="XM_022026824.1"/>
</dbReference>
<dbReference type="EMBL" id="MCFF01000044">
    <property type="protein sequence ID" value="ORZ06813.1"/>
    <property type="molecule type" value="Genomic_DNA"/>
</dbReference>
<keyword evidence="1" id="KW-0812">Transmembrane</keyword>
<evidence type="ECO:0000256" key="1">
    <source>
        <dbReference type="SAM" id="Phobius"/>
    </source>
</evidence>
<proteinExistence type="predicted"/>
<feature type="transmembrane region" description="Helical" evidence="1">
    <location>
        <begin position="48"/>
        <end position="64"/>
    </location>
</feature>
<gene>
    <name evidence="2" type="ORF">BCR41DRAFT_373925</name>
</gene>
<keyword evidence="3" id="KW-1185">Reference proteome</keyword>